<dbReference type="Pfam" id="PF00106">
    <property type="entry name" value="adh_short"/>
    <property type="match status" value="1"/>
</dbReference>
<sequence length="268" mass="28869">MPTWVVTGVSRGIGFGFLQQLSANPENLVVGLVRDKAATDARVEQELQGRNIHILQADLTDYDSLKRAAEDVAQLSDSVDYLIANAALTSRWSTFDGIGVLMEDPKRLEEDLIQHFRTNVVGNIHLLGVFVPLLLKGSAKKVITLTTGMADNDFVAGYDVAPGAPNALTKAAMNSATAKFSAQYRKDGILFMAIAPGMVDTGAFTDSTPEELAKLGSMLQRFAAYAPNFKALTVDESVSAMLSVINRASIDNGYAGAFVSHRGNKQWL</sequence>
<dbReference type="VEuPathDB" id="FungiDB:PAAG_07719"/>
<dbReference type="PANTHER" id="PTHR45458">
    <property type="entry name" value="SHORT-CHAIN DEHYDROGENASE/REDUCTASE SDR"/>
    <property type="match status" value="1"/>
</dbReference>
<dbReference type="HOGENOM" id="CLU_010194_9_2_1"/>
<organism evidence="1 2">
    <name type="scientific">Paracoccidioides lutzii (strain ATCC MYA-826 / Pb01)</name>
    <name type="common">Paracoccidioides brasiliensis</name>
    <dbReference type="NCBI Taxonomy" id="502779"/>
    <lineage>
        <taxon>Eukaryota</taxon>
        <taxon>Fungi</taxon>
        <taxon>Dikarya</taxon>
        <taxon>Ascomycota</taxon>
        <taxon>Pezizomycotina</taxon>
        <taxon>Eurotiomycetes</taxon>
        <taxon>Eurotiomycetidae</taxon>
        <taxon>Onygenales</taxon>
        <taxon>Ajellomycetaceae</taxon>
        <taxon>Paracoccidioides</taxon>
    </lineage>
</organism>
<dbReference type="GeneID" id="9093677"/>
<dbReference type="OMA" id="TNQCEID"/>
<dbReference type="SUPFAM" id="SSF51735">
    <property type="entry name" value="NAD(P)-binding Rossmann-fold domains"/>
    <property type="match status" value="1"/>
</dbReference>
<dbReference type="KEGG" id="pbl:PAAG_07719"/>
<dbReference type="InterPro" id="IPR052184">
    <property type="entry name" value="SDR_enzymes"/>
</dbReference>
<dbReference type="InterPro" id="IPR036291">
    <property type="entry name" value="NAD(P)-bd_dom_sf"/>
</dbReference>
<dbReference type="OrthoDB" id="7289984at2759"/>
<accession>C1H9Z0</accession>
<dbReference type="EMBL" id="KN294016">
    <property type="protein sequence ID" value="EEH37163.1"/>
    <property type="molecule type" value="Genomic_DNA"/>
</dbReference>
<keyword evidence="2" id="KW-1185">Reference proteome</keyword>
<dbReference type="InterPro" id="IPR002347">
    <property type="entry name" value="SDR_fam"/>
</dbReference>
<dbReference type="AlphaFoldDB" id="C1H9Z0"/>
<dbReference type="RefSeq" id="XP_002790420.1">
    <property type="nucleotide sequence ID" value="XM_002790374.1"/>
</dbReference>
<name>C1H9Z0_PARBA</name>
<dbReference type="PANTHER" id="PTHR45458:SF3">
    <property type="entry name" value="CHAIN DEHYDROGENASE (ATSC), PUTATIVE-RELATED"/>
    <property type="match status" value="1"/>
</dbReference>
<evidence type="ECO:0000313" key="2">
    <source>
        <dbReference type="Proteomes" id="UP000002059"/>
    </source>
</evidence>
<dbReference type="Proteomes" id="UP000002059">
    <property type="component" value="Partially assembled WGS sequence"/>
</dbReference>
<evidence type="ECO:0008006" key="3">
    <source>
        <dbReference type="Google" id="ProtNLM"/>
    </source>
</evidence>
<protein>
    <recommendedName>
        <fullName evidence="3">Short chain dehydrogenase</fullName>
    </recommendedName>
</protein>
<dbReference type="Gene3D" id="3.40.50.720">
    <property type="entry name" value="NAD(P)-binding Rossmann-like Domain"/>
    <property type="match status" value="1"/>
</dbReference>
<proteinExistence type="predicted"/>
<dbReference type="eggNOG" id="KOG1611">
    <property type="taxonomic scope" value="Eukaryota"/>
</dbReference>
<dbReference type="GO" id="GO:0016616">
    <property type="term" value="F:oxidoreductase activity, acting on the CH-OH group of donors, NAD or NADP as acceptor"/>
    <property type="evidence" value="ECO:0007669"/>
    <property type="project" value="TreeGrafter"/>
</dbReference>
<gene>
    <name evidence="1" type="ORF">PAAG_07719</name>
</gene>
<dbReference type="PRINTS" id="PR00081">
    <property type="entry name" value="GDHRDH"/>
</dbReference>
<evidence type="ECO:0000313" key="1">
    <source>
        <dbReference type="EMBL" id="EEH37163.1"/>
    </source>
</evidence>
<reference evidence="1 2" key="1">
    <citation type="journal article" date="2011" name="PLoS Genet.">
        <title>Comparative genomic analysis of human fungal pathogens causing paracoccidioidomycosis.</title>
        <authorList>
            <person name="Desjardins C.A."/>
            <person name="Champion M.D."/>
            <person name="Holder J.W."/>
            <person name="Muszewska A."/>
            <person name="Goldberg J."/>
            <person name="Bailao A.M."/>
            <person name="Brigido M.M."/>
            <person name="Ferreira M.E."/>
            <person name="Garcia A.M."/>
            <person name="Grynberg M."/>
            <person name="Gujja S."/>
            <person name="Heiman D.I."/>
            <person name="Henn M.R."/>
            <person name="Kodira C.D."/>
            <person name="Leon-Narvaez H."/>
            <person name="Longo L.V."/>
            <person name="Ma L.J."/>
            <person name="Malavazi I."/>
            <person name="Matsuo A.L."/>
            <person name="Morais F.V."/>
            <person name="Pereira M."/>
            <person name="Rodriguez-Brito S."/>
            <person name="Sakthikumar S."/>
            <person name="Salem-Izacc S.M."/>
            <person name="Sykes S.M."/>
            <person name="Teixeira M.M."/>
            <person name="Vallejo M.C."/>
            <person name="Walter M.E."/>
            <person name="Yandava C."/>
            <person name="Young S."/>
            <person name="Zeng Q."/>
            <person name="Zucker J."/>
            <person name="Felipe M.S."/>
            <person name="Goldman G.H."/>
            <person name="Haas B.J."/>
            <person name="McEwen J.G."/>
            <person name="Nino-Vega G."/>
            <person name="Puccia R."/>
            <person name="San-Blas G."/>
            <person name="Soares C.M."/>
            <person name="Birren B.W."/>
            <person name="Cuomo C.A."/>
        </authorList>
    </citation>
    <scope>NUCLEOTIDE SEQUENCE [LARGE SCALE GENOMIC DNA]</scope>
    <source>
        <strain evidence="2">ATCC MYA-826 / Pb01</strain>
    </source>
</reference>